<reference evidence="1" key="1">
    <citation type="submission" date="2022-08" db="EMBL/GenBank/DDBJ databases">
        <authorList>
            <person name="Kallberg Y."/>
            <person name="Tangrot J."/>
            <person name="Rosling A."/>
        </authorList>
    </citation>
    <scope>NUCLEOTIDE SEQUENCE</scope>
    <source>
        <strain evidence="1">Wild A</strain>
    </source>
</reference>
<protein>
    <submittedName>
        <fullName evidence="1">8109_t:CDS:1</fullName>
    </submittedName>
</protein>
<feature type="non-terminal residue" evidence="1">
    <location>
        <position position="1"/>
    </location>
</feature>
<evidence type="ECO:0000313" key="2">
    <source>
        <dbReference type="Proteomes" id="UP001153678"/>
    </source>
</evidence>
<accession>A0A9W4WR34</accession>
<keyword evidence="2" id="KW-1185">Reference proteome</keyword>
<dbReference type="EMBL" id="CAMKVN010002273">
    <property type="protein sequence ID" value="CAI2180360.1"/>
    <property type="molecule type" value="Genomic_DNA"/>
</dbReference>
<name>A0A9W4WR34_9GLOM</name>
<dbReference type="AlphaFoldDB" id="A0A9W4WR34"/>
<evidence type="ECO:0000313" key="1">
    <source>
        <dbReference type="EMBL" id="CAI2180360.1"/>
    </source>
</evidence>
<comment type="caution">
    <text evidence="1">The sequence shown here is derived from an EMBL/GenBank/DDBJ whole genome shotgun (WGS) entry which is preliminary data.</text>
</comment>
<sequence>DQYANFKKQPFHTVDKKVASNIKRWIAERVEQYALEIDLSSW</sequence>
<gene>
    <name evidence="1" type="ORF">FWILDA_LOCUS9543</name>
</gene>
<proteinExistence type="predicted"/>
<organism evidence="1 2">
    <name type="scientific">Funneliformis geosporum</name>
    <dbReference type="NCBI Taxonomy" id="1117311"/>
    <lineage>
        <taxon>Eukaryota</taxon>
        <taxon>Fungi</taxon>
        <taxon>Fungi incertae sedis</taxon>
        <taxon>Mucoromycota</taxon>
        <taxon>Glomeromycotina</taxon>
        <taxon>Glomeromycetes</taxon>
        <taxon>Glomerales</taxon>
        <taxon>Glomeraceae</taxon>
        <taxon>Funneliformis</taxon>
    </lineage>
</organism>
<dbReference type="Proteomes" id="UP001153678">
    <property type="component" value="Unassembled WGS sequence"/>
</dbReference>